<dbReference type="CDD" id="cd07185">
    <property type="entry name" value="OmpA_C-like"/>
    <property type="match status" value="1"/>
</dbReference>
<evidence type="ECO:0000259" key="7">
    <source>
        <dbReference type="PROSITE" id="PS51123"/>
    </source>
</evidence>
<evidence type="ECO:0000256" key="4">
    <source>
        <dbReference type="PROSITE-ProRule" id="PRU00473"/>
    </source>
</evidence>
<dbReference type="SUPFAM" id="SSF103088">
    <property type="entry name" value="OmpA-like"/>
    <property type="match status" value="1"/>
</dbReference>
<protein>
    <submittedName>
        <fullName evidence="8">OmpA family protein</fullName>
    </submittedName>
</protein>
<feature type="region of interest" description="Disordered" evidence="5">
    <location>
        <begin position="492"/>
        <end position="524"/>
    </location>
</feature>
<keyword evidence="9" id="KW-1185">Reference proteome</keyword>
<dbReference type="PANTHER" id="PTHR30329">
    <property type="entry name" value="STATOR ELEMENT OF FLAGELLAR MOTOR COMPLEX"/>
    <property type="match status" value="1"/>
</dbReference>
<comment type="caution">
    <text evidence="8">The sequence shown here is derived from an EMBL/GenBank/DDBJ whole genome shotgun (WGS) entry which is preliminary data.</text>
</comment>
<sequence length="524" mass="56470">MRNGNLAAACVLAMMLSACVGATDPAGDAAAGAAAGPSDDATIPRADGAAAVAALPETDDAGADDAARSGSGLEDKEGNPIALVPFDIQSVPLSSASLGELPFFSMPAGYGPVNRPDQRSFARFPFRLGDGLHWVEGASWNSLLGIDRDHRGDKEFSPRELRHNLEAVFEQAGAKQVFEGPLQRDFYYGPQLEAEIGGGFIEGVNLDAEAATTVHVIRQTGRNIWMQLSTHSHGAALVVVEERPFEASARWSGAFPHLSLPAGYADGNRPKQRDFDMYPFWTGSGFEEVEGRTYAADVRARERANSMHEVRRNLEAMMAEAGGVLVFEGRIPKEASDRYDSDLKGFYSDATGFGWDDYESRVYRVDLADGRQVWVHAALDYLSSGWVVAERKGFVQTAALLPASALKQQLDADGRVAIQVNFAVDKADILPDSQPQIDQVLALLREDPALRLSVDGHTDDTGNAGHNQRLSEARAQSVVAALVAQGIDASRLEAKGHGQSQPVADNDTEEGRAKNRRVELVRLD</sequence>
<dbReference type="RefSeq" id="WP_229823588.1">
    <property type="nucleotide sequence ID" value="NZ_BMZT01000013.1"/>
</dbReference>
<gene>
    <name evidence="8" type="ORF">ACFFFU_03200</name>
</gene>
<dbReference type="InterPro" id="IPR036737">
    <property type="entry name" value="OmpA-like_sf"/>
</dbReference>
<comment type="subcellular location">
    <subcellularLocation>
        <location evidence="1">Cell outer membrane</location>
    </subcellularLocation>
</comment>
<proteinExistence type="predicted"/>
<keyword evidence="3" id="KW-0998">Cell outer membrane</keyword>
<dbReference type="PROSITE" id="PS51123">
    <property type="entry name" value="OMPA_2"/>
    <property type="match status" value="1"/>
</dbReference>
<dbReference type="InterPro" id="IPR006664">
    <property type="entry name" value="OMP_bac"/>
</dbReference>
<evidence type="ECO:0000256" key="2">
    <source>
        <dbReference type="ARBA" id="ARBA00023136"/>
    </source>
</evidence>
<dbReference type="InterPro" id="IPR050330">
    <property type="entry name" value="Bact_OuterMem_StrucFunc"/>
</dbReference>
<feature type="chain" id="PRO_5046594653" evidence="6">
    <location>
        <begin position="23"/>
        <end position="524"/>
    </location>
</feature>
<dbReference type="PRINTS" id="PR01021">
    <property type="entry name" value="OMPADOMAIN"/>
</dbReference>
<evidence type="ECO:0000256" key="3">
    <source>
        <dbReference type="ARBA" id="ARBA00023237"/>
    </source>
</evidence>
<organism evidence="8 9">
    <name type="scientific">Luteimonas padinae</name>
    <dbReference type="NCBI Taxonomy" id="1714359"/>
    <lineage>
        <taxon>Bacteria</taxon>
        <taxon>Pseudomonadati</taxon>
        <taxon>Pseudomonadota</taxon>
        <taxon>Gammaproteobacteria</taxon>
        <taxon>Lysobacterales</taxon>
        <taxon>Lysobacteraceae</taxon>
        <taxon>Luteimonas</taxon>
    </lineage>
</organism>
<feature type="signal peptide" evidence="6">
    <location>
        <begin position="1"/>
        <end position="22"/>
    </location>
</feature>
<dbReference type="PROSITE" id="PS51257">
    <property type="entry name" value="PROKAR_LIPOPROTEIN"/>
    <property type="match status" value="1"/>
</dbReference>
<dbReference type="Pfam" id="PF00691">
    <property type="entry name" value="OmpA"/>
    <property type="match status" value="1"/>
</dbReference>
<evidence type="ECO:0000313" key="8">
    <source>
        <dbReference type="EMBL" id="MFC0716772.1"/>
    </source>
</evidence>
<dbReference type="InterPro" id="IPR006665">
    <property type="entry name" value="OmpA-like"/>
</dbReference>
<dbReference type="PANTHER" id="PTHR30329:SF21">
    <property type="entry name" value="LIPOPROTEIN YIAD-RELATED"/>
    <property type="match status" value="1"/>
</dbReference>
<keyword evidence="6" id="KW-0732">Signal</keyword>
<feature type="compositionally biased region" description="Basic and acidic residues" evidence="5">
    <location>
        <begin position="509"/>
        <end position="524"/>
    </location>
</feature>
<evidence type="ECO:0000313" key="9">
    <source>
        <dbReference type="Proteomes" id="UP001589898"/>
    </source>
</evidence>
<name>A0ABV6SV44_9GAMM</name>
<evidence type="ECO:0000256" key="6">
    <source>
        <dbReference type="SAM" id="SignalP"/>
    </source>
</evidence>
<accession>A0ABV6SV44</accession>
<keyword evidence="2 4" id="KW-0472">Membrane</keyword>
<evidence type="ECO:0000256" key="1">
    <source>
        <dbReference type="ARBA" id="ARBA00004442"/>
    </source>
</evidence>
<dbReference type="Gene3D" id="3.30.1330.60">
    <property type="entry name" value="OmpA-like domain"/>
    <property type="match status" value="1"/>
</dbReference>
<reference evidence="8 9" key="1">
    <citation type="submission" date="2024-09" db="EMBL/GenBank/DDBJ databases">
        <authorList>
            <person name="Sun Q."/>
            <person name="Mori K."/>
        </authorList>
    </citation>
    <scope>NUCLEOTIDE SEQUENCE [LARGE SCALE GENOMIC DNA]</scope>
    <source>
        <strain evidence="8 9">KCTC 52403</strain>
    </source>
</reference>
<feature type="region of interest" description="Disordered" evidence="5">
    <location>
        <begin position="57"/>
        <end position="78"/>
    </location>
</feature>
<feature type="domain" description="OmpA-like" evidence="7">
    <location>
        <begin position="409"/>
        <end position="524"/>
    </location>
</feature>
<dbReference type="Proteomes" id="UP001589898">
    <property type="component" value="Unassembled WGS sequence"/>
</dbReference>
<evidence type="ECO:0000256" key="5">
    <source>
        <dbReference type="SAM" id="MobiDB-lite"/>
    </source>
</evidence>
<dbReference type="EMBL" id="JBHLTF010000007">
    <property type="protein sequence ID" value="MFC0716772.1"/>
    <property type="molecule type" value="Genomic_DNA"/>
</dbReference>